<reference evidence="1 2" key="1">
    <citation type="submission" date="2022-03" db="EMBL/GenBank/DDBJ databases">
        <authorList>
            <person name="Macdonald S."/>
            <person name="Ahmed S."/>
            <person name="Newling K."/>
        </authorList>
    </citation>
    <scope>NUCLEOTIDE SEQUENCE [LARGE SCALE GENOMIC DNA]</scope>
</reference>
<dbReference type="AlphaFoldDB" id="A0ABC8JQR3"/>
<gene>
    <name evidence="1" type="ORF">ERUC_LOCUS13580</name>
</gene>
<evidence type="ECO:0000313" key="2">
    <source>
        <dbReference type="Proteomes" id="UP001642260"/>
    </source>
</evidence>
<proteinExistence type="predicted"/>
<sequence length="94" mass="11142">MNLVSTKAHRRLESTFRLFKERYEGVKAKHAEQVEVEKLNAKIEVIVHVEKVFGQIKEKERLEEKLILAKEMMAQVKVPLYPDWCKLGEAWLYD</sequence>
<evidence type="ECO:0000313" key="1">
    <source>
        <dbReference type="EMBL" id="CAH8335535.1"/>
    </source>
</evidence>
<organism evidence="1 2">
    <name type="scientific">Eruca vesicaria subsp. sativa</name>
    <name type="common">Garden rocket</name>
    <name type="synonym">Eruca sativa</name>
    <dbReference type="NCBI Taxonomy" id="29727"/>
    <lineage>
        <taxon>Eukaryota</taxon>
        <taxon>Viridiplantae</taxon>
        <taxon>Streptophyta</taxon>
        <taxon>Embryophyta</taxon>
        <taxon>Tracheophyta</taxon>
        <taxon>Spermatophyta</taxon>
        <taxon>Magnoliopsida</taxon>
        <taxon>eudicotyledons</taxon>
        <taxon>Gunneridae</taxon>
        <taxon>Pentapetalae</taxon>
        <taxon>rosids</taxon>
        <taxon>malvids</taxon>
        <taxon>Brassicales</taxon>
        <taxon>Brassicaceae</taxon>
        <taxon>Brassiceae</taxon>
        <taxon>Eruca</taxon>
    </lineage>
</organism>
<name>A0ABC8JQR3_ERUVS</name>
<comment type="caution">
    <text evidence="1">The sequence shown here is derived from an EMBL/GenBank/DDBJ whole genome shotgun (WGS) entry which is preliminary data.</text>
</comment>
<keyword evidence="2" id="KW-1185">Reference proteome</keyword>
<accession>A0ABC8JQR3</accession>
<dbReference type="Proteomes" id="UP001642260">
    <property type="component" value="Unassembled WGS sequence"/>
</dbReference>
<protein>
    <submittedName>
        <fullName evidence="1">Uncharacterized protein</fullName>
    </submittedName>
</protein>
<dbReference type="EMBL" id="CAKOAT010128265">
    <property type="protein sequence ID" value="CAH8335535.1"/>
    <property type="molecule type" value="Genomic_DNA"/>
</dbReference>